<dbReference type="Pfam" id="PF08311">
    <property type="entry name" value="Mad3_BUB1_I"/>
    <property type="match status" value="1"/>
</dbReference>
<feature type="compositionally biased region" description="Low complexity" evidence="1">
    <location>
        <begin position="326"/>
        <end position="337"/>
    </location>
</feature>
<dbReference type="InterPro" id="IPR015661">
    <property type="entry name" value="Bub1/Mad3"/>
</dbReference>
<dbReference type="Proteomes" id="UP000814176">
    <property type="component" value="Unassembled WGS sequence"/>
</dbReference>
<feature type="compositionally biased region" description="Basic and acidic residues" evidence="1">
    <location>
        <begin position="486"/>
        <end position="505"/>
    </location>
</feature>
<feature type="compositionally biased region" description="Low complexity" evidence="1">
    <location>
        <begin position="214"/>
        <end position="254"/>
    </location>
</feature>
<reference evidence="3 4" key="1">
    <citation type="journal article" date="2021" name="Environ. Microbiol.">
        <title>Gene family expansions and transcriptome signatures uncover fungal adaptations to wood decay.</title>
        <authorList>
            <person name="Hage H."/>
            <person name="Miyauchi S."/>
            <person name="Viragh M."/>
            <person name="Drula E."/>
            <person name="Min B."/>
            <person name="Chaduli D."/>
            <person name="Navarro D."/>
            <person name="Favel A."/>
            <person name="Norest M."/>
            <person name="Lesage-Meessen L."/>
            <person name="Balint B."/>
            <person name="Merenyi Z."/>
            <person name="de Eugenio L."/>
            <person name="Morin E."/>
            <person name="Martinez A.T."/>
            <person name="Baldrian P."/>
            <person name="Stursova M."/>
            <person name="Martinez M.J."/>
            <person name="Novotny C."/>
            <person name="Magnuson J.K."/>
            <person name="Spatafora J.W."/>
            <person name="Maurice S."/>
            <person name="Pangilinan J."/>
            <person name="Andreopoulos W."/>
            <person name="LaButti K."/>
            <person name="Hundley H."/>
            <person name="Na H."/>
            <person name="Kuo A."/>
            <person name="Barry K."/>
            <person name="Lipzen A."/>
            <person name="Henrissat B."/>
            <person name="Riley R."/>
            <person name="Ahrendt S."/>
            <person name="Nagy L.G."/>
            <person name="Grigoriev I.V."/>
            <person name="Martin F."/>
            <person name="Rosso M.N."/>
        </authorList>
    </citation>
    <scope>NUCLEOTIDE SEQUENCE [LARGE SCALE GENOMIC DNA]</scope>
    <source>
        <strain evidence="3 4">CIRM-BRFM 1785</strain>
    </source>
</reference>
<dbReference type="SMART" id="SM00777">
    <property type="entry name" value="Mad3_BUB1_I"/>
    <property type="match status" value="1"/>
</dbReference>
<protein>
    <submittedName>
        <fullName evidence="3">Mad3/BUB1 homology region 1-domain-containing protein</fullName>
    </submittedName>
</protein>
<feature type="domain" description="BUB1 N-terminal" evidence="2">
    <location>
        <begin position="62"/>
        <end position="223"/>
    </location>
</feature>
<feature type="compositionally biased region" description="Low complexity" evidence="1">
    <location>
        <begin position="262"/>
        <end position="271"/>
    </location>
</feature>
<dbReference type="Gene3D" id="1.25.40.430">
    <property type="match status" value="1"/>
</dbReference>
<evidence type="ECO:0000313" key="3">
    <source>
        <dbReference type="EMBL" id="KAH9833327.1"/>
    </source>
</evidence>
<keyword evidence="4" id="KW-1185">Reference proteome</keyword>
<dbReference type="PANTHER" id="PTHR14030:SF4">
    <property type="entry name" value="BUB1 KINASE, ISOFORM A-RELATED"/>
    <property type="match status" value="1"/>
</dbReference>
<dbReference type="PANTHER" id="PTHR14030">
    <property type="entry name" value="MITOTIC CHECKPOINT SERINE/THREONINE-PROTEIN KINASE BUB1"/>
    <property type="match status" value="1"/>
</dbReference>
<proteinExistence type="predicted"/>
<name>A0ABQ8K829_9APHY</name>
<dbReference type="InterPro" id="IPR013212">
    <property type="entry name" value="Mad3/Bub1_I"/>
</dbReference>
<dbReference type="PROSITE" id="PS51489">
    <property type="entry name" value="BUB1_N"/>
    <property type="match status" value="1"/>
</dbReference>
<dbReference type="EMBL" id="JADCUA010000019">
    <property type="protein sequence ID" value="KAH9833327.1"/>
    <property type="molecule type" value="Genomic_DNA"/>
</dbReference>
<dbReference type="RefSeq" id="XP_047776093.1">
    <property type="nucleotide sequence ID" value="XM_047924573.1"/>
</dbReference>
<evidence type="ECO:0000259" key="2">
    <source>
        <dbReference type="PROSITE" id="PS51489"/>
    </source>
</evidence>
<gene>
    <name evidence="3" type="ORF">C8Q71DRAFT_775064</name>
</gene>
<comment type="caution">
    <text evidence="3">The sequence shown here is derived from an EMBL/GenBank/DDBJ whole genome shotgun (WGS) entry which is preliminary data.</text>
</comment>
<organism evidence="3 4">
    <name type="scientific">Rhodofomes roseus</name>
    <dbReference type="NCBI Taxonomy" id="34475"/>
    <lineage>
        <taxon>Eukaryota</taxon>
        <taxon>Fungi</taxon>
        <taxon>Dikarya</taxon>
        <taxon>Basidiomycota</taxon>
        <taxon>Agaricomycotina</taxon>
        <taxon>Agaricomycetes</taxon>
        <taxon>Polyporales</taxon>
        <taxon>Rhodofomes</taxon>
    </lineage>
</organism>
<feature type="compositionally biased region" description="Basic and acidic residues" evidence="1">
    <location>
        <begin position="421"/>
        <end position="443"/>
    </location>
</feature>
<evidence type="ECO:0000256" key="1">
    <source>
        <dbReference type="SAM" id="MobiDB-lite"/>
    </source>
</evidence>
<dbReference type="GeneID" id="72005305"/>
<evidence type="ECO:0000313" key="4">
    <source>
        <dbReference type="Proteomes" id="UP000814176"/>
    </source>
</evidence>
<sequence length="505" mass="55198">MTDVFDETPTIVDGDVLEAAKENIQPLAKGRRVTALAGILSTPHAQRESRLSAARNRHRINVEVALEDEDDDPLEAYCRFVNWTVENYPQGHSAESGLLELLEEATRVLKDDRERKWRDDIRYLKLWVLYANYVEKPAIIYKFCLVNDIGTSHSLLYEEYATVLERASRRAEADEAYMLGIARKADPLERLENKHREFQKRMMASINLAPPVAAEPSNTSSSSSSRRLALAETASSSTSSSSRTRSARSGSTRARPAEDVFSPPATTTSAPRPNGRIPVFVDPAGDAENDPDQASPWPELGTRKARIKENIPEVQKAQGTKLRQPGRSARSGSGTSRIAVYRDPAPSGSGVHEEMPPPHAPSGKKEKGKSSIPVFRDEDAGEGSGSAGAAPKKEKGESLLAVFRDEDAGDAMGAQTAPGGKKPDKGKSSIAVFRDEEQSEKGTPEVPSTPSFTPFRDDEPATPSSSNVPASVMKPRREALGLTESEALRRDPLKNYAPEERPEED</sequence>
<feature type="region of interest" description="Disordered" evidence="1">
    <location>
        <begin position="210"/>
        <end position="505"/>
    </location>
</feature>
<accession>A0ABQ8K829</accession>